<proteinExistence type="predicted"/>
<dbReference type="EMBL" id="CM010722">
    <property type="protein sequence ID" value="RZC74122.1"/>
    <property type="molecule type" value="Genomic_DNA"/>
</dbReference>
<dbReference type="Gene3D" id="3.10.110.10">
    <property type="entry name" value="Ubiquitin Conjugating Enzyme"/>
    <property type="match status" value="1"/>
</dbReference>
<sequence length="237" mass="27042">RELGFILEVKKSWEDDGSVENPVYNRSPIKLNLGVGAYRTGERKPLVLNDKLNCAHQVSLECPVIGKLFAAEEMSVQWFSEVVTYSPPEDEILQAWDAQQVKERDCALWVVYLVMVVGRTRCSRIVVGYVVEKDYAQEQEMEFESLQAILMDEFEEIDASDSGLNTSNRCFQITISPQEEDDEETSKVLLALVFAHTEKYPDEPPHLHVKSLKGISLEHLHAFKQKLEEEYGLGTMN</sequence>
<evidence type="ECO:0000313" key="2">
    <source>
        <dbReference type="EMBL" id="RZC74122.1"/>
    </source>
</evidence>
<dbReference type="PROSITE" id="PS50908">
    <property type="entry name" value="RWD"/>
    <property type="match status" value="1"/>
</dbReference>
<dbReference type="PANTHER" id="PTHR12292">
    <property type="entry name" value="RWD DOMAIN-CONTAINING PROTEIN"/>
    <property type="match status" value="1"/>
</dbReference>
<gene>
    <name evidence="2" type="ORF">C5167_049606</name>
</gene>
<dbReference type="InterPro" id="IPR006575">
    <property type="entry name" value="RWD_dom"/>
</dbReference>
<name>A0A4Y7KP09_PAPSO</name>
<accession>A0A4Y7KP09</accession>
<reference evidence="2 3" key="1">
    <citation type="journal article" date="2018" name="Science">
        <title>The opium poppy genome and morphinan production.</title>
        <authorList>
            <person name="Guo L."/>
            <person name="Winzer T."/>
            <person name="Yang X."/>
            <person name="Li Y."/>
            <person name="Ning Z."/>
            <person name="He Z."/>
            <person name="Teodor R."/>
            <person name="Lu Y."/>
            <person name="Bowser T.A."/>
            <person name="Graham I.A."/>
            <person name="Ye K."/>
        </authorList>
    </citation>
    <scope>NUCLEOTIDE SEQUENCE [LARGE SCALE GENOMIC DNA]</scope>
    <source>
        <strain evidence="3">cv. HN1</strain>
        <tissue evidence="2">Leaves</tissue>
    </source>
</reference>
<feature type="non-terminal residue" evidence="2">
    <location>
        <position position="1"/>
    </location>
</feature>
<dbReference type="STRING" id="3469.A0A4Y7KP09"/>
<dbReference type="CDD" id="cd23823">
    <property type="entry name" value="RWD_GCN2"/>
    <property type="match status" value="1"/>
</dbReference>
<dbReference type="AlphaFoldDB" id="A0A4Y7KP09"/>
<keyword evidence="3" id="KW-1185">Reference proteome</keyword>
<dbReference type="SMART" id="SM00591">
    <property type="entry name" value="RWD"/>
    <property type="match status" value="1"/>
</dbReference>
<evidence type="ECO:0000259" key="1">
    <source>
        <dbReference type="PROSITE" id="PS50908"/>
    </source>
</evidence>
<dbReference type="Gramene" id="RZC74122">
    <property type="protein sequence ID" value="RZC74122"/>
    <property type="gene ID" value="C5167_049606"/>
</dbReference>
<dbReference type="Proteomes" id="UP000316621">
    <property type="component" value="Chromosome 8"/>
</dbReference>
<evidence type="ECO:0000313" key="3">
    <source>
        <dbReference type="Proteomes" id="UP000316621"/>
    </source>
</evidence>
<dbReference type="InterPro" id="IPR016135">
    <property type="entry name" value="UBQ-conjugating_enzyme/RWD"/>
</dbReference>
<organism evidence="2 3">
    <name type="scientific">Papaver somniferum</name>
    <name type="common">Opium poppy</name>
    <dbReference type="NCBI Taxonomy" id="3469"/>
    <lineage>
        <taxon>Eukaryota</taxon>
        <taxon>Viridiplantae</taxon>
        <taxon>Streptophyta</taxon>
        <taxon>Embryophyta</taxon>
        <taxon>Tracheophyta</taxon>
        <taxon>Spermatophyta</taxon>
        <taxon>Magnoliopsida</taxon>
        <taxon>Ranunculales</taxon>
        <taxon>Papaveraceae</taxon>
        <taxon>Papaveroideae</taxon>
        <taxon>Papaver</taxon>
    </lineage>
</organism>
<dbReference type="Pfam" id="PF05773">
    <property type="entry name" value="RWD"/>
    <property type="match status" value="1"/>
</dbReference>
<dbReference type="InterPro" id="IPR040213">
    <property type="entry name" value="GIR2-like"/>
</dbReference>
<protein>
    <recommendedName>
        <fullName evidence="1">RWD domain-containing protein</fullName>
    </recommendedName>
</protein>
<feature type="domain" description="RWD" evidence="1">
    <location>
        <begin position="141"/>
        <end position="237"/>
    </location>
</feature>
<dbReference type="SUPFAM" id="SSF54495">
    <property type="entry name" value="UBC-like"/>
    <property type="match status" value="1"/>
</dbReference>